<dbReference type="Proteomes" id="UP000005801">
    <property type="component" value="Unassembled WGS sequence"/>
</dbReference>
<evidence type="ECO:0000256" key="11">
    <source>
        <dbReference type="ARBA" id="ARBA00029766"/>
    </source>
</evidence>
<evidence type="ECO:0000313" key="14">
    <source>
        <dbReference type="EMBL" id="EDM78796.1"/>
    </source>
</evidence>
<evidence type="ECO:0000256" key="10">
    <source>
        <dbReference type="ARBA" id="ARBA00029409"/>
    </source>
</evidence>
<keyword evidence="6" id="KW-0547">Nucleotide-binding</keyword>
<name>A6G5L5_9BACT</name>
<evidence type="ECO:0000256" key="12">
    <source>
        <dbReference type="ARBA" id="ARBA00033413"/>
    </source>
</evidence>
<evidence type="ECO:0000256" key="1">
    <source>
        <dbReference type="ARBA" id="ARBA00005051"/>
    </source>
</evidence>
<evidence type="ECO:0000256" key="9">
    <source>
        <dbReference type="ARBA" id="ARBA00022909"/>
    </source>
</evidence>
<dbReference type="Pfam" id="PF01288">
    <property type="entry name" value="HPPK"/>
    <property type="match status" value="1"/>
</dbReference>
<evidence type="ECO:0000256" key="3">
    <source>
        <dbReference type="ARBA" id="ARBA00013253"/>
    </source>
</evidence>
<dbReference type="UniPathway" id="UPA00077">
    <property type="reaction ID" value="UER00155"/>
</dbReference>
<protein>
    <recommendedName>
        <fullName evidence="4">2-amino-4-hydroxy-6-hydroxymethyldihydropteridine pyrophosphokinase</fullName>
        <ecNumber evidence="3">2.7.6.3</ecNumber>
    </recommendedName>
    <alternativeName>
        <fullName evidence="11">6-hydroxymethyl-7,8-dihydropterin pyrophosphokinase</fullName>
    </alternativeName>
    <alternativeName>
        <fullName evidence="12">7,8-dihydro-6-hydroxymethylpterin-pyrophosphokinase</fullName>
    </alternativeName>
</protein>
<dbReference type="AlphaFoldDB" id="A6G5L5"/>
<dbReference type="GO" id="GO:0003848">
    <property type="term" value="F:2-amino-4-hydroxy-6-hydroxymethyldihydropteridine diphosphokinase activity"/>
    <property type="evidence" value="ECO:0007669"/>
    <property type="project" value="UniProtKB-EC"/>
</dbReference>
<organism evidence="14 15">
    <name type="scientific">Plesiocystis pacifica SIR-1</name>
    <dbReference type="NCBI Taxonomy" id="391625"/>
    <lineage>
        <taxon>Bacteria</taxon>
        <taxon>Pseudomonadati</taxon>
        <taxon>Myxococcota</taxon>
        <taxon>Polyangia</taxon>
        <taxon>Nannocystales</taxon>
        <taxon>Nannocystaceae</taxon>
        <taxon>Plesiocystis</taxon>
    </lineage>
</organism>
<comment type="function">
    <text evidence="10">Catalyzes the transfer of pyrophosphate from adenosine triphosphate (ATP) to 6-hydroxymethyl-7,8-dihydropterin, an enzymatic step in folate biosynthesis pathway.</text>
</comment>
<proteinExistence type="inferred from homology"/>
<comment type="pathway">
    <text evidence="1">Cofactor biosynthesis; tetrahydrofolate biosynthesis; 2-amino-4-hydroxy-6-hydroxymethyl-7,8-dihydropteridine diphosphate from 7,8-dihydroneopterin triphosphate: step 4/4.</text>
</comment>
<dbReference type="RefSeq" id="WP_006972014.1">
    <property type="nucleotide sequence ID" value="NZ_ABCS01000026.1"/>
</dbReference>
<dbReference type="GO" id="GO:0046656">
    <property type="term" value="P:folic acid biosynthetic process"/>
    <property type="evidence" value="ECO:0007669"/>
    <property type="project" value="UniProtKB-KW"/>
</dbReference>
<dbReference type="STRING" id="391625.PPSIR1_32397"/>
<comment type="similarity">
    <text evidence="2">Belongs to the HPPK family.</text>
</comment>
<accession>A6G5L5</accession>
<gene>
    <name evidence="14" type="ORF">PPSIR1_32397</name>
</gene>
<dbReference type="PANTHER" id="PTHR43071">
    <property type="entry name" value="2-AMINO-4-HYDROXY-6-HYDROXYMETHYLDIHYDROPTERIDINE PYROPHOSPHOKINASE"/>
    <property type="match status" value="1"/>
</dbReference>
<keyword evidence="15" id="KW-1185">Reference proteome</keyword>
<dbReference type="CDD" id="cd00483">
    <property type="entry name" value="HPPK"/>
    <property type="match status" value="1"/>
</dbReference>
<comment type="caution">
    <text evidence="14">The sequence shown here is derived from an EMBL/GenBank/DDBJ whole genome shotgun (WGS) entry which is preliminary data.</text>
</comment>
<reference evidence="14 15" key="1">
    <citation type="submission" date="2007-06" db="EMBL/GenBank/DDBJ databases">
        <authorList>
            <person name="Shimkets L."/>
            <person name="Ferriera S."/>
            <person name="Johnson J."/>
            <person name="Kravitz S."/>
            <person name="Beeson K."/>
            <person name="Sutton G."/>
            <person name="Rogers Y.-H."/>
            <person name="Friedman R."/>
            <person name="Frazier M."/>
            <person name="Venter J.C."/>
        </authorList>
    </citation>
    <scope>NUCLEOTIDE SEQUENCE [LARGE SCALE GENOMIC DNA]</scope>
    <source>
        <strain evidence="14 15">SIR-1</strain>
    </source>
</reference>
<dbReference type="InterPro" id="IPR000550">
    <property type="entry name" value="Hppk"/>
</dbReference>
<dbReference type="NCBIfam" id="TIGR01498">
    <property type="entry name" value="folK"/>
    <property type="match status" value="1"/>
</dbReference>
<dbReference type="EMBL" id="ABCS01000026">
    <property type="protein sequence ID" value="EDM78796.1"/>
    <property type="molecule type" value="Genomic_DNA"/>
</dbReference>
<dbReference type="GO" id="GO:0016301">
    <property type="term" value="F:kinase activity"/>
    <property type="evidence" value="ECO:0007669"/>
    <property type="project" value="UniProtKB-KW"/>
</dbReference>
<evidence type="ECO:0000256" key="6">
    <source>
        <dbReference type="ARBA" id="ARBA00022741"/>
    </source>
</evidence>
<evidence type="ECO:0000313" key="15">
    <source>
        <dbReference type="Proteomes" id="UP000005801"/>
    </source>
</evidence>
<evidence type="ECO:0000256" key="8">
    <source>
        <dbReference type="ARBA" id="ARBA00022840"/>
    </source>
</evidence>
<evidence type="ECO:0000256" key="5">
    <source>
        <dbReference type="ARBA" id="ARBA00022679"/>
    </source>
</evidence>
<evidence type="ECO:0000259" key="13">
    <source>
        <dbReference type="Pfam" id="PF01288"/>
    </source>
</evidence>
<dbReference type="PANTHER" id="PTHR43071:SF1">
    <property type="entry name" value="2-AMINO-4-HYDROXY-6-HYDROXYMETHYLDIHYDROPTERIDINE PYROPHOSPHOKINASE"/>
    <property type="match status" value="1"/>
</dbReference>
<dbReference type="eggNOG" id="COG0801">
    <property type="taxonomic scope" value="Bacteria"/>
</dbReference>
<keyword evidence="9" id="KW-0289">Folate biosynthesis</keyword>
<dbReference type="Gene3D" id="3.30.70.560">
    <property type="entry name" value="7,8-Dihydro-6-hydroxymethylpterin-pyrophosphokinase HPPK"/>
    <property type="match status" value="1"/>
</dbReference>
<dbReference type="OrthoDB" id="9808041at2"/>
<evidence type="ECO:0000256" key="2">
    <source>
        <dbReference type="ARBA" id="ARBA00005810"/>
    </source>
</evidence>
<evidence type="ECO:0000256" key="7">
    <source>
        <dbReference type="ARBA" id="ARBA00022777"/>
    </source>
</evidence>
<dbReference type="GO" id="GO:0005524">
    <property type="term" value="F:ATP binding"/>
    <property type="evidence" value="ECO:0007669"/>
    <property type="project" value="UniProtKB-KW"/>
</dbReference>
<feature type="domain" description="7,8-dihydro-6-hydroxymethylpterin-pyrophosphokinase" evidence="13">
    <location>
        <begin position="7"/>
        <end position="138"/>
    </location>
</feature>
<dbReference type="EC" id="2.7.6.3" evidence="3"/>
<dbReference type="SUPFAM" id="SSF55083">
    <property type="entry name" value="6-hydroxymethyl-7,8-dihydropterin pyrophosphokinase, HPPK"/>
    <property type="match status" value="1"/>
</dbReference>
<dbReference type="GO" id="GO:0046654">
    <property type="term" value="P:tetrahydrofolate biosynthetic process"/>
    <property type="evidence" value="ECO:0007669"/>
    <property type="project" value="UniProtKB-UniPathway"/>
</dbReference>
<keyword evidence="7 14" id="KW-0418">Kinase</keyword>
<dbReference type="InterPro" id="IPR035907">
    <property type="entry name" value="Hppk_sf"/>
</dbReference>
<sequence>MSATRYFVGLGSNLGDRLSTLRRALAELAALPSSHTVEASSAWETHPVGPGTGPFLNAIAELHSSLDAPALLAELLTIERRHGRLRRERWGDRTLDLDILLAKQNGVCVRVSSPKLELPHPRMLGRDFVLAPLAELAPTLDLDGRSCTQRLGALPVGERTIIRRLDEQLWAPRSAKLARPGG</sequence>
<keyword evidence="5" id="KW-0808">Transferase</keyword>
<evidence type="ECO:0000256" key="4">
    <source>
        <dbReference type="ARBA" id="ARBA00016218"/>
    </source>
</evidence>
<keyword evidence="8" id="KW-0067">ATP-binding</keyword>